<reference evidence="4 5" key="4">
    <citation type="journal article" date="2020" name="PLoS ONE">
        <title>Taxonomic classification of strain PO100/5 shows a broader geographic distribution and genetic markers of the recently described Corynebacterium silvaticum.</title>
        <authorList>
            <person name="Viana M.V.C."/>
            <person name="Profeta R."/>
            <person name="da Silva A.L."/>
            <person name="Hurtado R."/>
            <person name="Cerqueira J.C."/>
            <person name="Ribeiro B.F.S."/>
            <person name="Almeida M.O."/>
            <person name="Morais-Rodrigues F."/>
            <person name="Soares S.C."/>
            <person name="Oliveira M."/>
            <person name="Tavares L."/>
            <person name="Figueiredo H."/>
            <person name="Wattam A.R."/>
            <person name="Barh D."/>
            <person name="Ghosh P."/>
            <person name="Silva A."/>
            <person name="Azevedo V."/>
        </authorList>
    </citation>
    <scope>NUCLEOTIDE SEQUENCE [LARGE SCALE GENOMIC DNA]</scope>
    <source>
        <strain evidence="4 5">PO100/5</strain>
    </source>
</reference>
<comment type="similarity">
    <text evidence="1">Belongs to the peptidase A24 family.</text>
</comment>
<feature type="domain" description="Prepilin type IV endopeptidase peptidase" evidence="3">
    <location>
        <begin position="21"/>
        <end position="115"/>
    </location>
</feature>
<keyword evidence="5" id="KW-1185">Reference proteome</keyword>
<dbReference type="InterPro" id="IPR050882">
    <property type="entry name" value="Prepilin_peptidase/N-MTase"/>
</dbReference>
<proteinExistence type="inferred from homology"/>
<reference evidence="4 5" key="3">
    <citation type="journal article" date="2020" name="Int. J. Syst. Evol. Microbiol.">
        <title>Corynebacterium silvaticum sp. nov., a unique group of NTTB corynebacteria in wild boar and roe deer.</title>
        <authorList>
            <person name="Dangel A."/>
            <person name="Berger A."/>
            <person name="Rau J."/>
            <person name="Eisenberg T."/>
            <person name="Kampfer P."/>
            <person name="Margos G."/>
            <person name="Contzen M."/>
            <person name="Busse H.J."/>
            <person name="Konrad R."/>
            <person name="Peters M."/>
            <person name="Sting R."/>
            <person name="Sing A."/>
        </authorList>
    </citation>
    <scope>NUCLEOTIDE SEQUENCE [LARGE SCALE GENOMIC DNA]</scope>
    <source>
        <strain evidence="4 5">PO100/5</strain>
    </source>
</reference>
<evidence type="ECO:0000256" key="1">
    <source>
        <dbReference type="ARBA" id="ARBA00005801"/>
    </source>
</evidence>
<feature type="transmembrane region" description="Helical" evidence="2">
    <location>
        <begin position="39"/>
        <end position="58"/>
    </location>
</feature>
<dbReference type="Gene3D" id="1.20.120.1220">
    <property type="match status" value="1"/>
</dbReference>
<dbReference type="Pfam" id="PF01478">
    <property type="entry name" value="Peptidase_A24"/>
    <property type="match status" value="1"/>
</dbReference>
<evidence type="ECO:0000313" key="4">
    <source>
        <dbReference type="EMBL" id="ARU46243.1"/>
    </source>
</evidence>
<keyword evidence="2" id="KW-0812">Transmembrane</keyword>
<dbReference type="AlphaFoldDB" id="A0A7Y4P9D3"/>
<dbReference type="GO" id="GO:0005886">
    <property type="term" value="C:plasma membrane"/>
    <property type="evidence" value="ECO:0007669"/>
    <property type="project" value="TreeGrafter"/>
</dbReference>
<organism evidence="4 5">
    <name type="scientific">Corynebacterium silvaticum</name>
    <dbReference type="NCBI Taxonomy" id="2320431"/>
    <lineage>
        <taxon>Bacteria</taxon>
        <taxon>Bacillati</taxon>
        <taxon>Actinomycetota</taxon>
        <taxon>Actinomycetes</taxon>
        <taxon>Mycobacteriales</taxon>
        <taxon>Corynebacteriaceae</taxon>
        <taxon>Corynebacterium</taxon>
    </lineage>
</organism>
<feature type="transmembrane region" description="Helical" evidence="2">
    <location>
        <begin position="106"/>
        <end position="129"/>
    </location>
</feature>
<dbReference type="InterPro" id="IPR000045">
    <property type="entry name" value="Prepilin_IV_endopep_pep"/>
</dbReference>
<sequence>MGEQHNVVMLEEYADAAVVLVVVAWAGGLCLYDLRYRTLPDVLTIPVAIGVVVGAVEIGRPSCLLGGMVWAGMYFLLGLSLQGSIGGGDIKLALITGTVAAMHSPLAVVCAMAVAQLVSLCAGAIMVFYQKSHSVQAWGRNVKSHGVRDSVQQRTVRIPHGPAMLLATAFSYVITP</sequence>
<reference evidence="4 5" key="2">
    <citation type="journal article" date="2020" name="Antonie Van Leeuwenhoek">
        <title>Phylogenomic characterisation of a novel corynebacterial species pathogenic to animals.</title>
        <authorList>
            <person name="Moller J."/>
            <person name="Musella L."/>
            <person name="Melnikov V."/>
            <person name="Geissdorfer W."/>
            <person name="Burkovski A."/>
            <person name="Sangal V."/>
        </authorList>
    </citation>
    <scope>NUCLEOTIDE SEQUENCE [LARGE SCALE GENOMIC DNA]</scope>
    <source>
        <strain evidence="4 5">PO100/5</strain>
    </source>
</reference>
<dbReference type="PANTHER" id="PTHR30487">
    <property type="entry name" value="TYPE 4 PREPILIN-LIKE PROTEINS LEADER PEPTIDE-PROCESSING ENZYME"/>
    <property type="match status" value="1"/>
</dbReference>
<protein>
    <submittedName>
        <fullName evidence="4">A24 family peptidase</fullName>
    </submittedName>
</protein>
<dbReference type="PANTHER" id="PTHR30487:SF0">
    <property type="entry name" value="PREPILIN LEADER PEPTIDASE_N-METHYLTRANSFERASE-RELATED"/>
    <property type="match status" value="1"/>
</dbReference>
<dbReference type="GO" id="GO:0006465">
    <property type="term" value="P:signal peptide processing"/>
    <property type="evidence" value="ECO:0007669"/>
    <property type="project" value="TreeGrafter"/>
</dbReference>
<feature type="transmembrane region" description="Helical" evidence="2">
    <location>
        <begin position="64"/>
        <end position="85"/>
    </location>
</feature>
<feature type="transmembrane region" description="Helical" evidence="2">
    <location>
        <begin position="13"/>
        <end position="32"/>
    </location>
</feature>
<keyword evidence="2" id="KW-0472">Membrane</keyword>
<accession>A0A7Y4P9D3</accession>
<dbReference type="GeneID" id="75007956"/>
<dbReference type="EMBL" id="CP021417">
    <property type="protein sequence ID" value="ARU46243.1"/>
    <property type="molecule type" value="Genomic_DNA"/>
</dbReference>
<dbReference type="Proteomes" id="UP000195652">
    <property type="component" value="Chromosome"/>
</dbReference>
<evidence type="ECO:0000259" key="3">
    <source>
        <dbReference type="Pfam" id="PF01478"/>
    </source>
</evidence>
<evidence type="ECO:0000313" key="5">
    <source>
        <dbReference type="Proteomes" id="UP000195652"/>
    </source>
</evidence>
<reference evidence="4 5" key="1">
    <citation type="journal article" date="2014" name="BMC Vet. Res.">
        <title>First report of Corynebacterium pseudotuberculosis from caseous lymphadenitis lesions in Black Alentejano pig (Sus scrofa domesticus).</title>
        <authorList>
            <person name="Oliveira M."/>
            <person name="Barroco C."/>
            <person name="Mottola C."/>
            <person name="Santos R."/>
            <person name="Lemsaddek A."/>
            <person name="Tavares L."/>
            <person name="Semedo-Lemsaddek T."/>
        </authorList>
    </citation>
    <scope>NUCLEOTIDE SEQUENCE [LARGE SCALE GENOMIC DNA]</scope>
    <source>
        <strain evidence="4 5">PO100/5</strain>
    </source>
</reference>
<dbReference type="RefSeq" id="WP_087454056.1">
    <property type="nucleotide sequence ID" value="NZ_CP021417.2"/>
</dbReference>
<name>A0A7Y4P9D3_9CORY</name>
<gene>
    <name evidence="4" type="ORF">CBE74_06785</name>
</gene>
<dbReference type="KEGG" id="csil:CBE74_06785"/>
<dbReference type="GO" id="GO:0004190">
    <property type="term" value="F:aspartic-type endopeptidase activity"/>
    <property type="evidence" value="ECO:0007669"/>
    <property type="project" value="InterPro"/>
</dbReference>
<keyword evidence="2" id="KW-1133">Transmembrane helix</keyword>
<evidence type="ECO:0000256" key="2">
    <source>
        <dbReference type="SAM" id="Phobius"/>
    </source>
</evidence>